<gene>
    <name evidence="1" type="ORF">ACFQ0P_14435</name>
</gene>
<keyword evidence="2" id="KW-1185">Reference proteome</keyword>
<dbReference type="InterPro" id="IPR045423">
    <property type="entry name" value="DUF6510"/>
</dbReference>
<evidence type="ECO:0000313" key="2">
    <source>
        <dbReference type="Proteomes" id="UP001597055"/>
    </source>
</evidence>
<comment type="caution">
    <text evidence="1">The sequence shown here is derived from an EMBL/GenBank/DDBJ whole genome shotgun (WGS) entry which is preliminary data.</text>
</comment>
<accession>A0ABW3AMP1</accession>
<dbReference type="Pfam" id="PF20120">
    <property type="entry name" value="DUF6510"/>
    <property type="match status" value="1"/>
</dbReference>
<dbReference type="RefSeq" id="WP_204981428.1">
    <property type="nucleotide sequence ID" value="NZ_JBHTII010000002.1"/>
</dbReference>
<proteinExistence type="predicted"/>
<sequence length="89" mass="9238">MRAENASSIVDGNVLAGLLGGIFEGDATTLIGVCGGCGARGALAETVVEIDDVAAIVRCRSCSHTLLTVLHDDDDVRLVVGTLRELRRS</sequence>
<organism evidence="1 2">
    <name type="scientific">Microbacterium insulae</name>
    <dbReference type="NCBI Taxonomy" id="483014"/>
    <lineage>
        <taxon>Bacteria</taxon>
        <taxon>Bacillati</taxon>
        <taxon>Actinomycetota</taxon>
        <taxon>Actinomycetes</taxon>
        <taxon>Micrococcales</taxon>
        <taxon>Microbacteriaceae</taxon>
        <taxon>Microbacterium</taxon>
    </lineage>
</organism>
<protein>
    <submittedName>
        <fullName evidence="1">DUF6510 family protein</fullName>
    </submittedName>
</protein>
<reference evidence="2" key="1">
    <citation type="journal article" date="2019" name="Int. J. Syst. Evol. Microbiol.">
        <title>The Global Catalogue of Microorganisms (GCM) 10K type strain sequencing project: providing services to taxonomists for standard genome sequencing and annotation.</title>
        <authorList>
            <consortium name="The Broad Institute Genomics Platform"/>
            <consortium name="The Broad Institute Genome Sequencing Center for Infectious Disease"/>
            <person name="Wu L."/>
            <person name="Ma J."/>
        </authorList>
    </citation>
    <scope>NUCLEOTIDE SEQUENCE [LARGE SCALE GENOMIC DNA]</scope>
    <source>
        <strain evidence="2">CCUG 54523</strain>
    </source>
</reference>
<evidence type="ECO:0000313" key="1">
    <source>
        <dbReference type="EMBL" id="MFD0791594.1"/>
    </source>
</evidence>
<dbReference type="Proteomes" id="UP001597055">
    <property type="component" value="Unassembled WGS sequence"/>
</dbReference>
<name>A0ABW3AMP1_9MICO</name>
<dbReference type="EMBL" id="JBHTII010000002">
    <property type="protein sequence ID" value="MFD0791594.1"/>
    <property type="molecule type" value="Genomic_DNA"/>
</dbReference>